<feature type="domain" description="Peptidase M4 C-terminal" evidence="9">
    <location>
        <begin position="334"/>
        <end position="506"/>
    </location>
</feature>
<dbReference type="SUPFAM" id="SSF55486">
    <property type="entry name" value="Metalloproteases ('zincins'), catalytic domain"/>
    <property type="match status" value="1"/>
</dbReference>
<evidence type="ECO:0000256" key="2">
    <source>
        <dbReference type="ARBA" id="ARBA00022670"/>
    </source>
</evidence>
<comment type="function">
    <text evidence="7">Extracellular zinc metalloprotease.</text>
</comment>
<keyword evidence="6 7" id="KW-0482">Metalloprotease</keyword>
<keyword evidence="4 7" id="KW-0378">Hydrolase</keyword>
<evidence type="ECO:0000256" key="3">
    <source>
        <dbReference type="ARBA" id="ARBA00022723"/>
    </source>
</evidence>
<sequence length="507" mass="52256">MITELSSQGNVEQIIFKSAYRPAQSALGRSSQASTLATGLKDLFASAPGSEFTLDAASTNSIKRFTQNIAGVPVLGSSLTQLLDGQGAITSAIGSVTRGSKGSFPVDPAAGQAAALATATRVASVGKDAAAVTLNDQKAIWFDGVLVGKAAKSSVAVPAYQFKFSTGFAESRVLTVAANGGAILDDRTDRKDINRVVCDANSKIVDLDASNADAMLKCGKTQANKPTRIEGQAASSVADVNSVYNFLNDTSSFYAANTKASDLTSLIGNDEGDGLGKAMRAVVRICVKDSQNGTQCPFANAFWYNGQMTYGQGVTTDDVTGHELTHGVTEATNGLVYAAESGAINESMSDVFGEFIDLSNGSSDDTAANRWKIGEGSSLGVIRDMKSPGSYGDPSIYKGSNWKSTANPSDANDQGGVHSNSGVGNKLAFLITDGQTFNGQTVSGIGIAKAAQLYWSAQVLLTSNATYATLGKALNTACQNNVANNVAGTTAANCTQVANAVKAVGIK</sequence>
<comment type="caution">
    <text evidence="10">The sequence shown here is derived from an EMBL/GenBank/DDBJ whole genome shotgun (WGS) entry which is preliminary data.</text>
</comment>
<dbReference type="EMBL" id="JAVDQF010000001">
    <property type="protein sequence ID" value="MDR6269574.1"/>
    <property type="molecule type" value="Genomic_DNA"/>
</dbReference>
<dbReference type="PANTHER" id="PTHR33794:SF1">
    <property type="entry name" value="BACILLOLYSIN"/>
    <property type="match status" value="1"/>
</dbReference>
<protein>
    <recommendedName>
        <fullName evidence="7">Neutral metalloproteinase</fullName>
        <ecNumber evidence="7">3.4.24.-</ecNumber>
    </recommendedName>
</protein>
<dbReference type="InterPro" id="IPR050728">
    <property type="entry name" value="Zinc_Metalloprotease_M4"/>
</dbReference>
<dbReference type="PANTHER" id="PTHR33794">
    <property type="entry name" value="BACILLOLYSIN"/>
    <property type="match status" value="1"/>
</dbReference>
<accession>A0ABU1JAZ1</accession>
<dbReference type="Gene3D" id="1.10.390.10">
    <property type="entry name" value="Neutral Protease Domain 2"/>
    <property type="match status" value="1"/>
</dbReference>
<dbReference type="Proteomes" id="UP001185069">
    <property type="component" value="Unassembled WGS sequence"/>
</dbReference>
<comment type="similarity">
    <text evidence="1 7">Belongs to the peptidase M4 family.</text>
</comment>
<comment type="subcellular location">
    <subcellularLocation>
        <location evidence="7">Secreted</location>
    </subcellularLocation>
</comment>
<dbReference type="CDD" id="cd09597">
    <property type="entry name" value="M4_TLP"/>
    <property type="match status" value="1"/>
</dbReference>
<dbReference type="EC" id="3.4.24.-" evidence="7"/>
<dbReference type="Pfam" id="PF01447">
    <property type="entry name" value="Peptidase_M4"/>
    <property type="match status" value="1"/>
</dbReference>
<comment type="cofactor">
    <cofactor evidence="7">
        <name>Zn(2+)</name>
        <dbReference type="ChEBI" id="CHEBI:29105"/>
    </cofactor>
</comment>
<evidence type="ECO:0000313" key="10">
    <source>
        <dbReference type="EMBL" id="MDR6269574.1"/>
    </source>
</evidence>
<gene>
    <name evidence="10" type="ORF">JOE69_001812</name>
</gene>
<dbReference type="Gene3D" id="3.10.170.10">
    <property type="match status" value="1"/>
</dbReference>
<dbReference type="PRINTS" id="PR00730">
    <property type="entry name" value="THERMOLYSIN"/>
</dbReference>
<evidence type="ECO:0000256" key="6">
    <source>
        <dbReference type="ARBA" id="ARBA00023049"/>
    </source>
</evidence>
<evidence type="ECO:0000256" key="1">
    <source>
        <dbReference type="ARBA" id="ARBA00009388"/>
    </source>
</evidence>
<evidence type="ECO:0000256" key="4">
    <source>
        <dbReference type="ARBA" id="ARBA00022801"/>
    </source>
</evidence>
<keyword evidence="7" id="KW-0964">Secreted</keyword>
<dbReference type="InterPro" id="IPR001570">
    <property type="entry name" value="Peptidase_M4_C_domain"/>
</dbReference>
<keyword evidence="2 7" id="KW-0645">Protease</keyword>
<keyword evidence="5 7" id="KW-0862">Zinc</keyword>
<dbReference type="InterPro" id="IPR023612">
    <property type="entry name" value="Peptidase_M4"/>
</dbReference>
<evidence type="ECO:0000259" key="9">
    <source>
        <dbReference type="Pfam" id="PF02868"/>
    </source>
</evidence>
<dbReference type="InterPro" id="IPR027268">
    <property type="entry name" value="Peptidase_M4/M1_CTD_sf"/>
</dbReference>
<evidence type="ECO:0000256" key="5">
    <source>
        <dbReference type="ARBA" id="ARBA00022833"/>
    </source>
</evidence>
<feature type="domain" description="Peptidase M4" evidence="8">
    <location>
        <begin position="232"/>
        <end position="330"/>
    </location>
</feature>
<dbReference type="RefSeq" id="WP_309797994.1">
    <property type="nucleotide sequence ID" value="NZ_BAAAHY010000005.1"/>
</dbReference>
<keyword evidence="11" id="KW-1185">Reference proteome</keyword>
<evidence type="ECO:0000256" key="7">
    <source>
        <dbReference type="RuleBase" id="RU366073"/>
    </source>
</evidence>
<name>A0ABU1JAZ1_9MICC</name>
<evidence type="ECO:0000259" key="8">
    <source>
        <dbReference type="Pfam" id="PF01447"/>
    </source>
</evidence>
<dbReference type="Pfam" id="PF02868">
    <property type="entry name" value="Peptidase_M4_C"/>
    <property type="match status" value="1"/>
</dbReference>
<dbReference type="InterPro" id="IPR013856">
    <property type="entry name" value="Peptidase_M4_domain"/>
</dbReference>
<reference evidence="10 11" key="1">
    <citation type="submission" date="2023-07" db="EMBL/GenBank/DDBJ databases">
        <title>Sequencing the genomes of 1000 actinobacteria strains.</title>
        <authorList>
            <person name="Klenk H.-P."/>
        </authorList>
    </citation>
    <scope>NUCLEOTIDE SEQUENCE [LARGE SCALE GENOMIC DNA]</scope>
    <source>
        <strain evidence="10 11">DSM 14555</strain>
    </source>
</reference>
<evidence type="ECO:0000313" key="11">
    <source>
        <dbReference type="Proteomes" id="UP001185069"/>
    </source>
</evidence>
<proteinExistence type="inferred from homology"/>
<keyword evidence="3" id="KW-0479">Metal-binding</keyword>
<organism evidence="10 11">
    <name type="scientific">Arthrobacter russicus</name>
    <dbReference type="NCBI Taxonomy" id="172040"/>
    <lineage>
        <taxon>Bacteria</taxon>
        <taxon>Bacillati</taxon>
        <taxon>Actinomycetota</taxon>
        <taxon>Actinomycetes</taxon>
        <taxon>Micrococcales</taxon>
        <taxon>Micrococcaceae</taxon>
        <taxon>Arthrobacter</taxon>
    </lineage>
</organism>